<sequence>MTGLNMGKQQPLPTRTTPTLPKNSQLPATTTTSKNYKPTQQPDINNPLLSSNIHQQQLTLLNQQELESLRRILCPPTNQSLKLNSPLSQQLCSSPEAHSSPPPNNQLPLRRRSLLLPRQSLQGNGTGPSADGYPRCTAVSNAILSCFPEPQTILLQHTWSKFIWNNNYPTFIGSRNVDIYLYNADSETPVANWRDIPNDRGMIGIYADDSWFPPVTSWQDGRNLTYPYFFIITTAGAVITGGEQHQATFHVVQTAPPPAYTTASLASASYTSQLLASISSHSAPFPSATPNSSLQPGPNGGEPFPKWEIALIVVLGAFALLIFLVAAYLAFTNARKRRQVRIWQAAALGAKSGSGGSIASHSPMIQNEGAALIGHQKARGGGVTSARDLHSPSSSRPGSPLSATHHATNAFVIPASGEHHHHAPGASEATSTPDGPITSVDASIMADAFRKALRKPEFALPENVPAHDDACSSSSNHPNQRAKSPLSNKLPTHNQEEQSSKTPLNVRESMYAQVVSLHDNPEDPDEPDADEAREIMDRELASEGRSMTSVDNRKRPQVHG</sequence>
<feature type="compositionally biased region" description="Polar residues" evidence="1">
    <location>
        <begin position="22"/>
        <end position="48"/>
    </location>
</feature>
<keyword evidence="2" id="KW-0812">Transmembrane</keyword>
<feature type="transmembrane region" description="Helical" evidence="2">
    <location>
        <begin position="309"/>
        <end position="331"/>
    </location>
</feature>
<feature type="region of interest" description="Disordered" evidence="1">
    <location>
        <begin position="464"/>
        <end position="560"/>
    </location>
</feature>
<evidence type="ECO:0000313" key="3">
    <source>
        <dbReference type="EMBL" id="KNZ46229.1"/>
    </source>
</evidence>
<feature type="region of interest" description="Disordered" evidence="1">
    <location>
        <begin position="86"/>
        <end position="108"/>
    </location>
</feature>
<evidence type="ECO:0000313" key="4">
    <source>
        <dbReference type="Proteomes" id="UP000037035"/>
    </source>
</evidence>
<dbReference type="Proteomes" id="UP000037035">
    <property type="component" value="Unassembled WGS sequence"/>
</dbReference>
<name>A0A0L6UCD7_9BASI</name>
<dbReference type="STRING" id="27349.A0A0L6UCD7"/>
<gene>
    <name evidence="3" type="ORF">VP01_745g10</name>
</gene>
<dbReference type="AlphaFoldDB" id="A0A0L6UCD7"/>
<reference evidence="3 4" key="1">
    <citation type="submission" date="2015-08" db="EMBL/GenBank/DDBJ databases">
        <title>Next Generation Sequencing and Analysis of the Genome of Puccinia sorghi L Schw, the Causal Agent of Maize Common Rust.</title>
        <authorList>
            <person name="Rochi L."/>
            <person name="Burguener G."/>
            <person name="Darino M."/>
            <person name="Turjanski A."/>
            <person name="Kreff E."/>
            <person name="Dieguez M.J."/>
            <person name="Sacco F."/>
        </authorList>
    </citation>
    <scope>NUCLEOTIDE SEQUENCE [LARGE SCALE GENOMIC DNA]</scope>
    <source>
        <strain evidence="3 4">RO10H11247</strain>
    </source>
</reference>
<comment type="caution">
    <text evidence="3">The sequence shown here is derived from an EMBL/GenBank/DDBJ whole genome shotgun (WGS) entry which is preliminary data.</text>
</comment>
<organism evidence="3 4">
    <name type="scientific">Puccinia sorghi</name>
    <dbReference type="NCBI Taxonomy" id="27349"/>
    <lineage>
        <taxon>Eukaryota</taxon>
        <taxon>Fungi</taxon>
        <taxon>Dikarya</taxon>
        <taxon>Basidiomycota</taxon>
        <taxon>Pucciniomycotina</taxon>
        <taxon>Pucciniomycetes</taxon>
        <taxon>Pucciniales</taxon>
        <taxon>Pucciniaceae</taxon>
        <taxon>Puccinia</taxon>
    </lineage>
</organism>
<evidence type="ECO:0000256" key="2">
    <source>
        <dbReference type="SAM" id="Phobius"/>
    </source>
</evidence>
<dbReference type="EMBL" id="LAVV01012894">
    <property type="protein sequence ID" value="KNZ46229.1"/>
    <property type="molecule type" value="Genomic_DNA"/>
</dbReference>
<keyword evidence="4" id="KW-1185">Reference proteome</keyword>
<feature type="compositionally biased region" description="Basic and acidic residues" evidence="1">
    <location>
        <begin position="530"/>
        <end position="542"/>
    </location>
</feature>
<dbReference type="OrthoDB" id="2278929at2759"/>
<feature type="region of interest" description="Disordered" evidence="1">
    <location>
        <begin position="1"/>
        <end position="48"/>
    </location>
</feature>
<feature type="region of interest" description="Disordered" evidence="1">
    <location>
        <begin position="417"/>
        <end position="439"/>
    </location>
</feature>
<feature type="compositionally biased region" description="Low complexity" evidence="1">
    <location>
        <begin position="391"/>
        <end position="402"/>
    </location>
</feature>
<feature type="compositionally biased region" description="Polar residues" evidence="1">
    <location>
        <begin position="86"/>
        <end position="97"/>
    </location>
</feature>
<feature type="compositionally biased region" description="Low complexity" evidence="1">
    <location>
        <begin position="11"/>
        <end position="21"/>
    </location>
</feature>
<evidence type="ECO:0000256" key="1">
    <source>
        <dbReference type="SAM" id="MobiDB-lite"/>
    </source>
</evidence>
<protein>
    <submittedName>
        <fullName evidence="3">Uncharacterized protein</fullName>
    </submittedName>
</protein>
<keyword evidence="2" id="KW-0472">Membrane</keyword>
<keyword evidence="2" id="KW-1133">Transmembrane helix</keyword>
<dbReference type="VEuPathDB" id="FungiDB:VP01_745g10"/>
<feature type="compositionally biased region" description="Polar residues" evidence="1">
    <location>
        <begin position="471"/>
        <end position="493"/>
    </location>
</feature>
<accession>A0A0L6UCD7</accession>
<feature type="region of interest" description="Disordered" evidence="1">
    <location>
        <begin position="376"/>
        <end position="404"/>
    </location>
</feature>
<proteinExistence type="predicted"/>